<evidence type="ECO:0000313" key="3">
    <source>
        <dbReference type="Proteomes" id="UP000071778"/>
    </source>
</evidence>
<organism evidence="2 3">
    <name type="scientific">Collimonas arenae</name>
    <dbReference type="NCBI Taxonomy" id="279058"/>
    <lineage>
        <taxon>Bacteria</taxon>
        <taxon>Pseudomonadati</taxon>
        <taxon>Pseudomonadota</taxon>
        <taxon>Betaproteobacteria</taxon>
        <taxon>Burkholderiales</taxon>
        <taxon>Oxalobacteraceae</taxon>
        <taxon>Collimonas</taxon>
    </lineage>
</organism>
<sequence>MGGGQKQRDTNCAIAVFVVTLLVAVTWYFLMPSFTAKAFGLISLGGFFCFSSLCSTEVLGSEVKEGLSQCYRLGSTFKKLATVFAIAPSVKAN</sequence>
<evidence type="ECO:0000313" key="2">
    <source>
        <dbReference type="EMBL" id="AMP10810.1"/>
    </source>
</evidence>
<keyword evidence="1" id="KW-0812">Transmembrane</keyword>
<keyword evidence="1" id="KW-1133">Transmembrane helix</keyword>
<name>A0A127QL68_9BURK</name>
<keyword evidence="3" id="KW-1185">Reference proteome</keyword>
<reference evidence="2 3" key="1">
    <citation type="submission" date="2015-11" db="EMBL/GenBank/DDBJ databases">
        <title>Exploring the genomic traits of fungus-feeding bacterial genus Collimonas.</title>
        <authorList>
            <person name="Song C."/>
            <person name="Schmidt R."/>
            <person name="de Jager V."/>
            <person name="Krzyzanowska D."/>
            <person name="Jongedijk E."/>
            <person name="Cankar K."/>
            <person name="Beekwilder J."/>
            <person name="van Veen A."/>
            <person name="de Boer W."/>
            <person name="van Veen J.A."/>
            <person name="Garbeva P."/>
        </authorList>
    </citation>
    <scope>NUCLEOTIDE SEQUENCE [LARGE SCALE GENOMIC DNA]</scope>
    <source>
        <strain evidence="2 3">Ter282</strain>
    </source>
</reference>
<dbReference type="EMBL" id="CP013235">
    <property type="protein sequence ID" value="AMP10810.1"/>
    <property type="molecule type" value="Genomic_DNA"/>
</dbReference>
<dbReference type="PATRIC" id="fig|279058.18.peg.3054"/>
<keyword evidence="1" id="KW-0472">Membrane</keyword>
<accession>A0A127QL68</accession>
<gene>
    <name evidence="2" type="ORF">CAter282_3103</name>
</gene>
<proteinExistence type="predicted"/>
<feature type="transmembrane region" description="Helical" evidence="1">
    <location>
        <begin position="12"/>
        <end position="30"/>
    </location>
</feature>
<dbReference type="Proteomes" id="UP000071778">
    <property type="component" value="Chromosome"/>
</dbReference>
<protein>
    <submittedName>
        <fullName evidence="2">Uncharacterized protein</fullName>
    </submittedName>
</protein>
<dbReference type="AlphaFoldDB" id="A0A127QL68"/>
<evidence type="ECO:0000256" key="1">
    <source>
        <dbReference type="SAM" id="Phobius"/>
    </source>
</evidence>